<dbReference type="EMBL" id="JAUHHV010000005">
    <property type="protein sequence ID" value="KAK1425431.1"/>
    <property type="molecule type" value="Genomic_DNA"/>
</dbReference>
<keyword evidence="1" id="KW-0472">Membrane</keyword>
<dbReference type="Proteomes" id="UP001229421">
    <property type="component" value="Unassembled WGS sequence"/>
</dbReference>
<organism evidence="2 3">
    <name type="scientific">Tagetes erecta</name>
    <name type="common">African marigold</name>
    <dbReference type="NCBI Taxonomy" id="13708"/>
    <lineage>
        <taxon>Eukaryota</taxon>
        <taxon>Viridiplantae</taxon>
        <taxon>Streptophyta</taxon>
        <taxon>Embryophyta</taxon>
        <taxon>Tracheophyta</taxon>
        <taxon>Spermatophyta</taxon>
        <taxon>Magnoliopsida</taxon>
        <taxon>eudicotyledons</taxon>
        <taxon>Gunneridae</taxon>
        <taxon>Pentapetalae</taxon>
        <taxon>asterids</taxon>
        <taxon>campanulids</taxon>
        <taxon>Asterales</taxon>
        <taxon>Asteraceae</taxon>
        <taxon>Asteroideae</taxon>
        <taxon>Heliantheae alliance</taxon>
        <taxon>Tageteae</taxon>
        <taxon>Tagetes</taxon>
    </lineage>
</organism>
<sequence>MMHSTFSEHKSNIVHLYTHTPFLCSLLFSYIYIYITSHLLQSTLTYFYFTHCSHSSSEDPARLCSDLIFILAYSSDFRL</sequence>
<comment type="caution">
    <text evidence="2">The sequence shown here is derived from an EMBL/GenBank/DDBJ whole genome shotgun (WGS) entry which is preliminary data.</text>
</comment>
<evidence type="ECO:0000256" key="1">
    <source>
        <dbReference type="SAM" id="Phobius"/>
    </source>
</evidence>
<proteinExistence type="predicted"/>
<protein>
    <submittedName>
        <fullName evidence="2">Uncharacterized protein</fullName>
    </submittedName>
</protein>
<dbReference type="AlphaFoldDB" id="A0AAD8NYI8"/>
<name>A0AAD8NYI8_TARER</name>
<keyword evidence="3" id="KW-1185">Reference proteome</keyword>
<feature type="transmembrane region" description="Helical" evidence="1">
    <location>
        <begin position="12"/>
        <end position="35"/>
    </location>
</feature>
<gene>
    <name evidence="2" type="ORF">QVD17_20783</name>
</gene>
<evidence type="ECO:0000313" key="3">
    <source>
        <dbReference type="Proteomes" id="UP001229421"/>
    </source>
</evidence>
<reference evidence="2" key="1">
    <citation type="journal article" date="2023" name="bioRxiv">
        <title>Improved chromosome-level genome assembly for marigold (Tagetes erecta).</title>
        <authorList>
            <person name="Jiang F."/>
            <person name="Yuan L."/>
            <person name="Wang S."/>
            <person name="Wang H."/>
            <person name="Xu D."/>
            <person name="Wang A."/>
            <person name="Fan W."/>
        </authorList>
    </citation>
    <scope>NUCLEOTIDE SEQUENCE</scope>
    <source>
        <strain evidence="2">WSJ</strain>
        <tissue evidence="2">Leaf</tissue>
    </source>
</reference>
<evidence type="ECO:0000313" key="2">
    <source>
        <dbReference type="EMBL" id="KAK1425431.1"/>
    </source>
</evidence>
<accession>A0AAD8NYI8</accession>
<keyword evidence="1" id="KW-1133">Transmembrane helix</keyword>
<keyword evidence="1" id="KW-0812">Transmembrane</keyword>